<evidence type="ECO:0000313" key="1">
    <source>
        <dbReference type="EMBL" id="CAF4916209.1"/>
    </source>
</evidence>
<protein>
    <submittedName>
        <fullName evidence="1">Uncharacterized protein</fullName>
    </submittedName>
</protein>
<comment type="caution">
    <text evidence="1">The sequence shown here is derived from an EMBL/GenBank/DDBJ whole genome shotgun (WGS) entry which is preliminary data.</text>
</comment>
<dbReference type="Proteomes" id="UP000663880">
    <property type="component" value="Unassembled WGS sequence"/>
</dbReference>
<proteinExistence type="predicted"/>
<reference evidence="1" key="1">
    <citation type="submission" date="2021-02" db="EMBL/GenBank/DDBJ databases">
        <authorList>
            <person name="Steward A R."/>
        </authorList>
    </citation>
    <scope>NUCLEOTIDE SEQUENCE</scope>
</reference>
<gene>
    <name evidence="1" type="ORF">PMACD_LOCUS12604</name>
</gene>
<evidence type="ECO:0000313" key="2">
    <source>
        <dbReference type="Proteomes" id="UP000663880"/>
    </source>
</evidence>
<name>A0A821VWW4_9NEOP</name>
<dbReference type="AlphaFoldDB" id="A0A821VWW4"/>
<dbReference type="OrthoDB" id="7367799at2759"/>
<sequence length="426" mass="49472">MAKTCIHDSRVVCASSPDGCTRRSFLDQCDMYEYNCDYNTRYQETYLLFCSLLDFSTKYVTTSDNYSKDTKEINFIEFSTHIDNENEVNSTLNKDSTLEVYLTTKNNINTTVTNLKNNTNEVKLICCDRPKTWETTSDITITSPIYDFFYPEITGEETFVSSTTQKIHNNQFLTPCNKSNVTINLNKSDNITTSVIMSSVEILPPNKTTASHCSINCNRRPITWETTTHKLGTLIRSKSDSRREKVTKPVTTSITDILTIKTSRLSTSEEEPIYTLTYRPKTLTVPIHSYIFLTRRKTTKSLTHNCKKKCQRPSTWRTTRRPITDVKRFRNYNRYHLEFTESECTENKEELDQQANETDNRHDEKIEYLAGSSEEIVKLDLHKGTEKDSNNIFNMFKSNCGRPLTWATTKKGETRDFFRILTQKEK</sequence>
<accession>A0A821VWW4</accession>
<organism evidence="1 2">
    <name type="scientific">Pieris macdunnoughi</name>
    <dbReference type="NCBI Taxonomy" id="345717"/>
    <lineage>
        <taxon>Eukaryota</taxon>
        <taxon>Metazoa</taxon>
        <taxon>Ecdysozoa</taxon>
        <taxon>Arthropoda</taxon>
        <taxon>Hexapoda</taxon>
        <taxon>Insecta</taxon>
        <taxon>Pterygota</taxon>
        <taxon>Neoptera</taxon>
        <taxon>Endopterygota</taxon>
        <taxon>Lepidoptera</taxon>
        <taxon>Glossata</taxon>
        <taxon>Ditrysia</taxon>
        <taxon>Papilionoidea</taxon>
        <taxon>Pieridae</taxon>
        <taxon>Pierinae</taxon>
        <taxon>Pieris</taxon>
    </lineage>
</organism>
<dbReference type="EMBL" id="CAJOBZ010000050">
    <property type="protein sequence ID" value="CAF4916209.1"/>
    <property type="molecule type" value="Genomic_DNA"/>
</dbReference>
<keyword evidence="2" id="KW-1185">Reference proteome</keyword>